<organism evidence="8 9">
    <name type="scientific">Sphagnurus paluster</name>
    <dbReference type="NCBI Taxonomy" id="117069"/>
    <lineage>
        <taxon>Eukaryota</taxon>
        <taxon>Fungi</taxon>
        <taxon>Dikarya</taxon>
        <taxon>Basidiomycota</taxon>
        <taxon>Agaricomycotina</taxon>
        <taxon>Agaricomycetes</taxon>
        <taxon>Agaricomycetidae</taxon>
        <taxon>Agaricales</taxon>
        <taxon>Tricholomatineae</taxon>
        <taxon>Lyophyllaceae</taxon>
        <taxon>Sphagnurus</taxon>
    </lineage>
</organism>
<name>A0A9P7FWT8_9AGAR</name>
<dbReference type="PANTHER" id="PTHR33572">
    <property type="entry name" value="SPORE DEVELOPMENT REGULATOR VOSA"/>
    <property type="match status" value="1"/>
</dbReference>
<dbReference type="Pfam" id="PF11754">
    <property type="entry name" value="Velvet"/>
    <property type="match status" value="1"/>
</dbReference>
<feature type="compositionally biased region" description="Basic and acidic residues" evidence="6">
    <location>
        <begin position="1"/>
        <end position="19"/>
    </location>
</feature>
<feature type="compositionally biased region" description="Acidic residues" evidence="6">
    <location>
        <begin position="300"/>
        <end position="313"/>
    </location>
</feature>
<keyword evidence="2" id="KW-0749">Sporulation</keyword>
<accession>A0A9P7FWT8</accession>
<dbReference type="Gene3D" id="2.60.40.3960">
    <property type="entry name" value="Velvet domain"/>
    <property type="match status" value="1"/>
</dbReference>
<evidence type="ECO:0000256" key="1">
    <source>
        <dbReference type="ARBA" id="ARBA00004123"/>
    </source>
</evidence>
<keyword evidence="9" id="KW-1185">Reference proteome</keyword>
<feature type="domain" description="Velvet" evidence="7">
    <location>
        <begin position="2"/>
        <end position="239"/>
    </location>
</feature>
<reference evidence="8" key="2">
    <citation type="submission" date="2021-10" db="EMBL/GenBank/DDBJ databases">
        <title>Phylogenomics reveals ancestral predisposition of the termite-cultivated fungus Termitomyces towards a domesticated lifestyle.</title>
        <authorList>
            <person name="Auxier B."/>
            <person name="Grum-Grzhimaylo A."/>
            <person name="Cardenas M.E."/>
            <person name="Lodge J.D."/>
            <person name="Laessoe T."/>
            <person name="Pedersen O."/>
            <person name="Smith M.E."/>
            <person name="Kuyper T.W."/>
            <person name="Franco-Molano E.A."/>
            <person name="Baroni T.J."/>
            <person name="Aanen D.K."/>
        </authorList>
    </citation>
    <scope>NUCLEOTIDE SEQUENCE</scope>
    <source>
        <strain evidence="8">D49</strain>
    </source>
</reference>
<feature type="compositionally biased region" description="Basic and acidic residues" evidence="6">
    <location>
        <begin position="271"/>
        <end position="299"/>
    </location>
</feature>
<feature type="compositionally biased region" description="Low complexity" evidence="6">
    <location>
        <begin position="381"/>
        <end position="391"/>
    </location>
</feature>
<dbReference type="GO" id="GO:0005634">
    <property type="term" value="C:nucleus"/>
    <property type="evidence" value="ECO:0007669"/>
    <property type="project" value="UniProtKB-SubCell"/>
</dbReference>
<keyword evidence="4" id="KW-0804">Transcription</keyword>
<proteinExistence type="predicted"/>
<feature type="compositionally biased region" description="Pro residues" evidence="6">
    <location>
        <begin position="545"/>
        <end position="554"/>
    </location>
</feature>
<feature type="region of interest" description="Disordered" evidence="6">
    <location>
        <begin position="781"/>
        <end position="892"/>
    </location>
</feature>
<comment type="caution">
    <text evidence="8">The sequence shown here is derived from an EMBL/GenBank/DDBJ whole genome shotgun (WGS) entry which is preliminary data.</text>
</comment>
<dbReference type="EMBL" id="JABCKI010005749">
    <property type="protein sequence ID" value="KAG5638690.1"/>
    <property type="molecule type" value="Genomic_DNA"/>
</dbReference>
<dbReference type="AlphaFoldDB" id="A0A9P7FWT8"/>
<keyword evidence="3" id="KW-0805">Transcription regulation</keyword>
<dbReference type="OrthoDB" id="5599552at2759"/>
<gene>
    <name evidence="8" type="ORF">H0H81_010915</name>
</gene>
<sequence>MLTTPRREYHLTVRQEPKQARMCGVGGKADRRPIDPPPIVQLRVIDPTAGSRSDRARHASTPPPGRRRRDSEMSDGSSDEHGTPGRDRGRARDRDRPYDPHSTSPSRRLRSPAPRERDEEAPTDVAGYAQSFLQNPYYFMFASLAKPDDDKELHWLKSWLTFVRIDAGFFVFPDLSVRTEGSYRLKLSLFEVVGNNVRHCKSIYSAPFYVYTAKKFPGMEESTPLSCSLADQGIKIRIRKDIRVRKRPLQALEHPLPPYASTSAAGAGYGGERDRGRDREREVERETADNERDRGRDKDDNDDEEKDDDDDNMDGVRGKSGRARSVRAREKDRDRRRDREKDKDKERDRDRDNSPGPEVPSTSGRKAPKRSRTDDGLNTPSGSSAFSSAGISGIGVGVPLGPPNAQPIPVPQQHPWPPLASLDPTLGPAIPPPAQVQTPTQTQQVPLAHALGSTAPGPQVQAQQVIPPPPPPGQEIMNTSGMGVYDARQPHPQQGSYQPYDHPQQQQQQQQYAYQGQPPPQPQPQPQPQVQSQPLASGAQMPMSMGPPPPPHQVPHPHYAQYAPPNPNQGWQQPPQQQPVYDPYSGQYNMAPPPHHQHAPPLPPPPHHVQHQQHMHPHYSQPPPPHMQMGMNMQHPQHHPQHPQHPQHPHPQQHMHAPPPPPRFDYAPAPGMGMYGHPPPPPPPHMHYPYYDPQQQHQGAPAPYAPVTTTNTGPVGPTTTNTNAIVGTESNTPTPTPVNTHPIGAASAPASTAAAGSGTPPTTTAAAATYPDYSVGANTASGVPSAPGPYPRPVSPPRGGYAPAPAPAPVPYYAPHGHHLPPPQHPHQQPQHPQQQMYQGQPPPPQMPPPHMQHQQHYQQHMQPAPQQQQQPQQQRPYAPVSGPAPAYSSYGTGYGMPPPAADWGTPPAPAAFGVNGVPTAGAWDTYGQHNNNNNTAQGHPHGANPVVGAVGSPGDRIQLAPLRGEGMGGPPAVSPVLPAGYPNVQIRSSSRDTYGQAQGMSAGSGMREERREEWDRDAGDRGRDRERDYRRGRDGSVGRERERDRDHRDRDDDRERGQDRERGDRGREWGSRERGKKNPLSIGSIISDETG</sequence>
<feature type="compositionally biased region" description="Basic and acidic residues" evidence="6">
    <location>
        <begin position="78"/>
        <end position="99"/>
    </location>
</feature>
<evidence type="ECO:0000313" key="9">
    <source>
        <dbReference type="Proteomes" id="UP000717328"/>
    </source>
</evidence>
<evidence type="ECO:0000256" key="4">
    <source>
        <dbReference type="ARBA" id="ARBA00023163"/>
    </source>
</evidence>
<feature type="compositionally biased region" description="Pro residues" evidence="6">
    <location>
        <begin position="677"/>
        <end position="686"/>
    </location>
</feature>
<feature type="compositionally biased region" description="Low complexity" evidence="6">
    <location>
        <begin position="664"/>
        <end position="676"/>
    </location>
</feature>
<dbReference type="InterPro" id="IPR038491">
    <property type="entry name" value="Velvet_dom_sf"/>
</dbReference>
<protein>
    <recommendedName>
        <fullName evidence="7">Velvet domain-containing protein</fullName>
    </recommendedName>
</protein>
<feature type="compositionally biased region" description="Pro residues" evidence="6">
    <location>
        <begin position="841"/>
        <end position="851"/>
    </location>
</feature>
<keyword evidence="5" id="KW-0539">Nucleus</keyword>
<feature type="compositionally biased region" description="Pro residues" evidence="6">
    <location>
        <begin position="786"/>
        <end position="796"/>
    </location>
</feature>
<feature type="compositionally biased region" description="Low complexity" evidence="6">
    <location>
        <begin position="731"/>
        <end position="763"/>
    </location>
</feature>
<feature type="compositionally biased region" description="Pro residues" evidence="6">
    <location>
        <begin position="517"/>
        <end position="527"/>
    </location>
</feature>
<feature type="compositionally biased region" description="Polar residues" evidence="6">
    <location>
        <begin position="928"/>
        <end position="938"/>
    </location>
</feature>
<evidence type="ECO:0000313" key="8">
    <source>
        <dbReference type="EMBL" id="KAG5638690.1"/>
    </source>
</evidence>
<dbReference type="PANTHER" id="PTHR33572:SF18">
    <property type="entry name" value="SPORE DEVELOPMENT REGULATOR VOSA"/>
    <property type="match status" value="1"/>
</dbReference>
<reference evidence="8" key="1">
    <citation type="submission" date="2021-02" db="EMBL/GenBank/DDBJ databases">
        <authorList>
            <person name="Nieuwenhuis M."/>
            <person name="Van De Peppel L.J.J."/>
        </authorList>
    </citation>
    <scope>NUCLEOTIDE SEQUENCE</scope>
    <source>
        <strain evidence="8">D49</strain>
    </source>
</reference>
<feature type="compositionally biased region" description="Basic and acidic residues" evidence="6">
    <location>
        <begin position="1007"/>
        <end position="1074"/>
    </location>
</feature>
<feature type="compositionally biased region" description="Low complexity" evidence="6">
    <location>
        <begin position="435"/>
        <end position="446"/>
    </location>
</feature>
<dbReference type="GO" id="GO:0030435">
    <property type="term" value="P:sporulation resulting in formation of a cellular spore"/>
    <property type="evidence" value="ECO:0007669"/>
    <property type="project" value="UniProtKB-KW"/>
</dbReference>
<feature type="region of interest" description="Disordered" evidence="6">
    <location>
        <begin position="249"/>
        <end position="689"/>
    </location>
</feature>
<evidence type="ECO:0000256" key="3">
    <source>
        <dbReference type="ARBA" id="ARBA00023015"/>
    </source>
</evidence>
<comment type="subcellular location">
    <subcellularLocation>
        <location evidence="1">Nucleus</location>
    </subcellularLocation>
</comment>
<feature type="compositionally biased region" description="Polar residues" evidence="6">
    <location>
        <begin position="986"/>
        <end position="1002"/>
    </location>
</feature>
<feature type="compositionally biased region" description="Low complexity" evidence="6">
    <location>
        <begin position="455"/>
        <end position="465"/>
    </location>
</feature>
<dbReference type="PROSITE" id="PS51821">
    <property type="entry name" value="VELVET"/>
    <property type="match status" value="1"/>
</dbReference>
<feature type="compositionally biased region" description="Low complexity" evidence="6">
    <location>
        <begin position="497"/>
        <end position="516"/>
    </location>
</feature>
<feature type="compositionally biased region" description="Basic residues" evidence="6">
    <location>
        <begin position="636"/>
        <end position="653"/>
    </location>
</feature>
<evidence type="ECO:0000259" key="7">
    <source>
        <dbReference type="PROSITE" id="PS51821"/>
    </source>
</evidence>
<feature type="compositionally biased region" description="Pro residues" evidence="6">
    <location>
        <begin position="400"/>
        <end position="418"/>
    </location>
</feature>
<dbReference type="InterPro" id="IPR021740">
    <property type="entry name" value="Velvet"/>
</dbReference>
<evidence type="ECO:0000256" key="6">
    <source>
        <dbReference type="SAM" id="MobiDB-lite"/>
    </source>
</evidence>
<feature type="region of interest" description="Disordered" evidence="6">
    <location>
        <begin position="728"/>
        <end position="763"/>
    </location>
</feature>
<feature type="compositionally biased region" description="Basic and acidic residues" evidence="6">
    <location>
        <begin position="327"/>
        <end position="353"/>
    </location>
</feature>
<dbReference type="InterPro" id="IPR037525">
    <property type="entry name" value="Velvet_dom"/>
</dbReference>
<feature type="region of interest" description="Disordered" evidence="6">
    <location>
        <begin position="1"/>
        <end position="123"/>
    </location>
</feature>
<evidence type="ECO:0000256" key="5">
    <source>
        <dbReference type="ARBA" id="ARBA00023242"/>
    </source>
</evidence>
<dbReference type="Proteomes" id="UP000717328">
    <property type="component" value="Unassembled WGS sequence"/>
</dbReference>
<feature type="compositionally biased region" description="Low complexity" evidence="6">
    <location>
        <begin position="826"/>
        <end position="840"/>
    </location>
</feature>
<feature type="region of interest" description="Disordered" evidence="6">
    <location>
        <begin position="924"/>
        <end position="1092"/>
    </location>
</feature>
<feature type="compositionally biased region" description="Low complexity" evidence="6">
    <location>
        <begin position="568"/>
        <end position="579"/>
    </location>
</feature>
<feature type="compositionally biased region" description="Low complexity" evidence="6">
    <location>
        <begin position="852"/>
        <end position="875"/>
    </location>
</feature>
<feature type="compositionally biased region" description="Basic residues" evidence="6">
    <location>
        <begin position="608"/>
        <end position="617"/>
    </location>
</feature>
<evidence type="ECO:0000256" key="2">
    <source>
        <dbReference type="ARBA" id="ARBA00022969"/>
    </source>
</evidence>